<protein>
    <submittedName>
        <fullName evidence="6">Transcriptional regulator MtlR</fullName>
    </submittedName>
</protein>
<dbReference type="SUPFAM" id="SSF63520">
    <property type="entry name" value="PTS-regulatory domain, PRD"/>
    <property type="match status" value="1"/>
</dbReference>
<dbReference type="CDD" id="cd05568">
    <property type="entry name" value="PTS_IIB_bgl_like"/>
    <property type="match status" value="1"/>
</dbReference>
<dbReference type="InterPro" id="IPR036095">
    <property type="entry name" value="PTS_EIIB-like_sf"/>
</dbReference>
<dbReference type="PROSITE" id="PS51099">
    <property type="entry name" value="PTS_EIIB_TYPE_2"/>
    <property type="match status" value="1"/>
</dbReference>
<organism evidence="6">
    <name type="scientific">Clostridium paraputrificum</name>
    <dbReference type="NCBI Taxonomy" id="29363"/>
    <lineage>
        <taxon>Bacteria</taxon>
        <taxon>Bacillati</taxon>
        <taxon>Bacillota</taxon>
        <taxon>Clostridia</taxon>
        <taxon>Eubacteriales</taxon>
        <taxon>Clostridiaceae</taxon>
        <taxon>Clostridium</taxon>
    </lineage>
</organism>
<dbReference type="PROSITE" id="PS51094">
    <property type="entry name" value="PTS_EIIA_TYPE_2"/>
    <property type="match status" value="1"/>
</dbReference>
<dbReference type="InterPro" id="IPR050661">
    <property type="entry name" value="BglG_antiterminators"/>
</dbReference>
<evidence type="ECO:0000313" key="6">
    <source>
        <dbReference type="EMBL" id="VYU50504.1"/>
    </source>
</evidence>
<dbReference type="Gene3D" id="1.10.1790.10">
    <property type="entry name" value="PRD domain"/>
    <property type="match status" value="1"/>
</dbReference>
<sequence>MLSGRMLRVIDYLQINNETTYKKISIDLEIKERYIRYDIDRINDFFQIKNLPLIERQSKGCIIFPKSIEVSDLTKENDFIYSQEERTSLILLILLIDNQRLKINRLSKDFQVSRSTIKNDMSFIEGKLFEEGIKISYTDRFFLDGPKNKRVALMTKELIKYVYLLKDENLSLNTFEAYAVEVIEKAFEGVSLKEVIEWIDDLLESMDCILSEDSYKWYVANVFTVIWFVIRSKENPLESTINSEYSDKYNEFMKKLEAIINKEIDYKKLKVLNRLINYVNKDVGLDGDFDLIYMETIVSKLIEAMSKAMNIDFTKDSVLIDGLSNHIALLIKRTKGSIYINDEVLSIIPQKDIVVVDTLAALIKDIEGLREVTNYDEISYLAVHFIASMRRLTKATNKQVLLVCGHGYGSTNMLKESLLNEYQIDIVDIIPVYKLTSYNNWNNIDYIISTTKLNNSCIKKYIIVNPILSNDDYASINRLGIERKSTVLNYNSINEKLNFLKEKDRRKVLDIIKNELGYSSVITSTRVNSISGLLSDDCIEIMTGNNGWREVVKEGIRLLERQKFIDERYEKDIIKTIESVGFYSVTDNLFALIHGRGDEGVNRSCMSLIVSNEPVEFGEKKVKIVFCLASKDKKEHIPAMVLLMRMIKSTRFIQRLENAKTIKEIKEILYETEMEVAF</sequence>
<evidence type="ECO:0000256" key="1">
    <source>
        <dbReference type="ARBA" id="ARBA00022679"/>
    </source>
</evidence>
<dbReference type="InterPro" id="IPR011608">
    <property type="entry name" value="PRD"/>
</dbReference>
<dbReference type="PANTHER" id="PTHR30185">
    <property type="entry name" value="CRYPTIC BETA-GLUCOSIDE BGL OPERON ANTITERMINATOR"/>
    <property type="match status" value="1"/>
</dbReference>
<evidence type="ECO:0000256" key="2">
    <source>
        <dbReference type="ARBA" id="ARBA00022737"/>
    </source>
</evidence>
<feature type="domain" description="PRD" evidence="5">
    <location>
        <begin position="289"/>
        <end position="395"/>
    </location>
</feature>
<feature type="domain" description="PTS EIIA type-2" evidence="3">
    <location>
        <begin position="532"/>
        <end position="672"/>
    </location>
</feature>
<name>A0A6N3FEJ0_9CLOT</name>
<dbReference type="Pfam" id="PF00874">
    <property type="entry name" value="PRD"/>
    <property type="match status" value="1"/>
</dbReference>
<dbReference type="InterPro" id="IPR036634">
    <property type="entry name" value="PRD_sf"/>
</dbReference>
<dbReference type="GO" id="GO:0008982">
    <property type="term" value="F:protein-N(PI)-phosphohistidine-sugar phosphotransferase activity"/>
    <property type="evidence" value="ECO:0007669"/>
    <property type="project" value="InterPro"/>
</dbReference>
<dbReference type="PROSITE" id="PS51372">
    <property type="entry name" value="PRD_2"/>
    <property type="match status" value="1"/>
</dbReference>
<dbReference type="PANTHER" id="PTHR30185:SF12">
    <property type="entry name" value="TRANSCRIPTIONAL REGULATOR MANR"/>
    <property type="match status" value="1"/>
</dbReference>
<keyword evidence="2" id="KW-0677">Repeat</keyword>
<dbReference type="Gene3D" id="1.10.10.10">
    <property type="entry name" value="Winged helix-like DNA-binding domain superfamily/Winged helix DNA-binding domain"/>
    <property type="match status" value="1"/>
</dbReference>
<dbReference type="InterPro" id="IPR036388">
    <property type="entry name" value="WH-like_DNA-bd_sf"/>
</dbReference>
<dbReference type="SUPFAM" id="SSF55804">
    <property type="entry name" value="Phoshotransferase/anion transport protein"/>
    <property type="match status" value="1"/>
</dbReference>
<dbReference type="SUPFAM" id="SSF52794">
    <property type="entry name" value="PTS system IIB component-like"/>
    <property type="match status" value="1"/>
</dbReference>
<evidence type="ECO:0000259" key="5">
    <source>
        <dbReference type="PROSITE" id="PS51372"/>
    </source>
</evidence>
<gene>
    <name evidence="6" type="primary">mtlR</name>
    <name evidence="6" type="ORF">CPLFYP93_02517</name>
</gene>
<dbReference type="InterPro" id="IPR002178">
    <property type="entry name" value="PTS_EIIA_type-2_dom"/>
</dbReference>
<keyword evidence="1" id="KW-0808">Transferase</keyword>
<dbReference type="AlphaFoldDB" id="A0A6N3FEJ0"/>
<evidence type="ECO:0000259" key="3">
    <source>
        <dbReference type="PROSITE" id="PS51094"/>
    </source>
</evidence>
<feature type="domain" description="PTS EIIB type-2" evidence="4">
    <location>
        <begin position="398"/>
        <end position="488"/>
    </location>
</feature>
<dbReference type="InterPro" id="IPR016152">
    <property type="entry name" value="PTrfase/Anion_transptr"/>
</dbReference>
<dbReference type="InterPro" id="IPR013011">
    <property type="entry name" value="PTS_EIIB_2"/>
</dbReference>
<accession>A0A6N3FEJ0</accession>
<proteinExistence type="predicted"/>
<dbReference type="GO" id="GO:0006355">
    <property type="term" value="P:regulation of DNA-templated transcription"/>
    <property type="evidence" value="ECO:0007669"/>
    <property type="project" value="InterPro"/>
</dbReference>
<dbReference type="Pfam" id="PF00359">
    <property type="entry name" value="PTS_EIIA_2"/>
    <property type="match status" value="1"/>
</dbReference>
<dbReference type="GO" id="GO:0009401">
    <property type="term" value="P:phosphoenolpyruvate-dependent sugar phosphotransferase system"/>
    <property type="evidence" value="ECO:0007669"/>
    <property type="project" value="InterPro"/>
</dbReference>
<dbReference type="EMBL" id="CACRTV010000058">
    <property type="protein sequence ID" value="VYU50504.1"/>
    <property type="molecule type" value="Genomic_DNA"/>
</dbReference>
<dbReference type="Gene3D" id="3.40.930.10">
    <property type="entry name" value="Mannitol-specific EII, Chain A"/>
    <property type="match status" value="1"/>
</dbReference>
<reference evidence="6" key="1">
    <citation type="submission" date="2019-11" db="EMBL/GenBank/DDBJ databases">
        <authorList>
            <person name="Feng L."/>
        </authorList>
    </citation>
    <scope>NUCLEOTIDE SEQUENCE</scope>
    <source>
        <strain evidence="6">CParaputrificumLFYP93</strain>
    </source>
</reference>
<dbReference type="Gene3D" id="3.40.50.2300">
    <property type="match status" value="1"/>
</dbReference>
<evidence type="ECO:0000259" key="4">
    <source>
        <dbReference type="PROSITE" id="PS51099"/>
    </source>
</evidence>